<dbReference type="AlphaFoldDB" id="R7SD08"/>
<sequence length="74" mass="8020">MPCKRQAPAAAPCPIWDMIVSLKVLCYEDRAAKAYLSSAAPLGCPVPKGQQLEATLLMSRSRISTDVLQLARAF</sequence>
<accession>R7SD08</accession>
<dbReference type="RefSeq" id="XP_007776104.1">
    <property type="nucleotide sequence ID" value="XM_007777914.1"/>
</dbReference>
<reference evidence="2" key="1">
    <citation type="journal article" date="2012" name="Science">
        <title>The Paleozoic origin of enzymatic lignin decomposition reconstructed from 31 fungal genomes.</title>
        <authorList>
            <person name="Floudas D."/>
            <person name="Binder M."/>
            <person name="Riley R."/>
            <person name="Barry K."/>
            <person name="Blanchette R.A."/>
            <person name="Henrissat B."/>
            <person name="Martinez A.T."/>
            <person name="Otillar R."/>
            <person name="Spatafora J.W."/>
            <person name="Yadav J.S."/>
            <person name="Aerts A."/>
            <person name="Benoit I."/>
            <person name="Boyd A."/>
            <person name="Carlson A."/>
            <person name="Copeland A."/>
            <person name="Coutinho P.M."/>
            <person name="de Vries R.P."/>
            <person name="Ferreira P."/>
            <person name="Findley K."/>
            <person name="Foster B."/>
            <person name="Gaskell J."/>
            <person name="Glotzer D."/>
            <person name="Gorecki P."/>
            <person name="Heitman J."/>
            <person name="Hesse C."/>
            <person name="Hori C."/>
            <person name="Igarashi K."/>
            <person name="Jurgens J.A."/>
            <person name="Kallen N."/>
            <person name="Kersten P."/>
            <person name="Kohler A."/>
            <person name="Kuees U."/>
            <person name="Kumar T.K.A."/>
            <person name="Kuo A."/>
            <person name="LaButti K."/>
            <person name="Larrondo L.F."/>
            <person name="Lindquist E."/>
            <person name="Ling A."/>
            <person name="Lombard V."/>
            <person name="Lucas S."/>
            <person name="Lundell T."/>
            <person name="Martin R."/>
            <person name="McLaughlin D.J."/>
            <person name="Morgenstern I."/>
            <person name="Morin E."/>
            <person name="Murat C."/>
            <person name="Nagy L.G."/>
            <person name="Nolan M."/>
            <person name="Ohm R.A."/>
            <person name="Patyshakuliyeva A."/>
            <person name="Rokas A."/>
            <person name="Ruiz-Duenas F.J."/>
            <person name="Sabat G."/>
            <person name="Salamov A."/>
            <person name="Samejima M."/>
            <person name="Schmutz J."/>
            <person name="Slot J.C."/>
            <person name="St John F."/>
            <person name="Stenlid J."/>
            <person name="Sun H."/>
            <person name="Sun S."/>
            <person name="Syed K."/>
            <person name="Tsang A."/>
            <person name="Wiebenga A."/>
            <person name="Young D."/>
            <person name="Pisabarro A."/>
            <person name="Eastwood D.C."/>
            <person name="Martin F."/>
            <person name="Cullen D."/>
            <person name="Grigoriev I.V."/>
            <person name="Hibbett D.S."/>
        </authorList>
    </citation>
    <scope>NUCLEOTIDE SEQUENCE [LARGE SCALE GENOMIC DNA]</scope>
    <source>
        <strain evidence="2">RWD-64-598 SS2</strain>
    </source>
</reference>
<dbReference type="EMBL" id="JH711773">
    <property type="protein sequence ID" value="EIW73720.1"/>
    <property type="molecule type" value="Genomic_DNA"/>
</dbReference>
<protein>
    <submittedName>
        <fullName evidence="1">Uncharacterized protein</fullName>
    </submittedName>
</protein>
<proteinExistence type="predicted"/>
<organism evidence="1 2">
    <name type="scientific">Coniophora puteana (strain RWD-64-598)</name>
    <name type="common">Brown rot fungus</name>
    <dbReference type="NCBI Taxonomy" id="741705"/>
    <lineage>
        <taxon>Eukaryota</taxon>
        <taxon>Fungi</taxon>
        <taxon>Dikarya</taxon>
        <taxon>Basidiomycota</taxon>
        <taxon>Agaricomycotina</taxon>
        <taxon>Agaricomycetes</taxon>
        <taxon>Agaricomycetidae</taxon>
        <taxon>Boletales</taxon>
        <taxon>Coniophorineae</taxon>
        <taxon>Coniophoraceae</taxon>
        <taxon>Coniophora</taxon>
    </lineage>
</organism>
<evidence type="ECO:0000313" key="2">
    <source>
        <dbReference type="Proteomes" id="UP000053558"/>
    </source>
</evidence>
<evidence type="ECO:0000313" key="1">
    <source>
        <dbReference type="EMBL" id="EIW73720.1"/>
    </source>
</evidence>
<dbReference type="KEGG" id="cput:CONPUDRAFT_160803"/>
<keyword evidence="2" id="KW-1185">Reference proteome</keyword>
<gene>
    <name evidence="1" type="ORF">CONPUDRAFT_160803</name>
</gene>
<dbReference type="GeneID" id="19204415"/>
<dbReference type="Proteomes" id="UP000053558">
    <property type="component" value="Unassembled WGS sequence"/>
</dbReference>
<name>R7SD08_CONPW</name>